<dbReference type="InterPro" id="IPR003661">
    <property type="entry name" value="HisK_dim/P_dom"/>
</dbReference>
<dbReference type="InterPro" id="IPR054327">
    <property type="entry name" value="His-kinase-like_sensor"/>
</dbReference>
<dbReference type="InterPro" id="IPR003594">
    <property type="entry name" value="HATPase_dom"/>
</dbReference>
<protein>
    <recommendedName>
        <fullName evidence="2">histidine kinase</fullName>
        <ecNumber evidence="2">2.7.13.3</ecNumber>
    </recommendedName>
</protein>
<keyword evidence="6" id="KW-0812">Transmembrane</keyword>
<keyword evidence="6" id="KW-0472">Membrane</keyword>
<dbReference type="InterPro" id="IPR036890">
    <property type="entry name" value="HATPase_C_sf"/>
</dbReference>
<dbReference type="SUPFAM" id="SSF47384">
    <property type="entry name" value="Homodimeric domain of signal transducing histidine kinase"/>
    <property type="match status" value="1"/>
</dbReference>
<dbReference type="PRINTS" id="PR00344">
    <property type="entry name" value="BCTRLSENSOR"/>
</dbReference>
<dbReference type="Gene3D" id="3.40.50.2300">
    <property type="match status" value="1"/>
</dbReference>
<evidence type="ECO:0000256" key="2">
    <source>
        <dbReference type="ARBA" id="ARBA00012438"/>
    </source>
</evidence>
<dbReference type="Pfam" id="PF22588">
    <property type="entry name" value="dCache_1_like"/>
    <property type="match status" value="1"/>
</dbReference>
<evidence type="ECO:0000259" key="7">
    <source>
        <dbReference type="PROSITE" id="PS50109"/>
    </source>
</evidence>
<reference evidence="9 10" key="1">
    <citation type="journal article" date="2017" name="Int. J. Syst. Evol. Microbiol.">
        <title>Ramlibacter alkalitolerans sp. nov., alkali-tolerant bacterium isolated from soil of ginseng.</title>
        <authorList>
            <person name="Lee D.H."/>
            <person name="Cha C.J."/>
        </authorList>
    </citation>
    <scope>NUCLEOTIDE SEQUENCE [LARGE SCALE GENOMIC DNA]</scope>
    <source>
        <strain evidence="9 10">KACC 19305</strain>
    </source>
</reference>
<evidence type="ECO:0000256" key="6">
    <source>
        <dbReference type="SAM" id="Phobius"/>
    </source>
</evidence>
<keyword evidence="10" id="KW-1185">Reference proteome</keyword>
<evidence type="ECO:0000313" key="10">
    <source>
        <dbReference type="Proteomes" id="UP000622707"/>
    </source>
</evidence>
<accession>A0ABS1JII2</accession>
<feature type="transmembrane region" description="Helical" evidence="6">
    <location>
        <begin position="284"/>
        <end position="305"/>
    </location>
</feature>
<comment type="catalytic activity">
    <reaction evidence="1">
        <text>ATP + protein L-histidine = ADP + protein N-phospho-L-histidine.</text>
        <dbReference type="EC" id="2.7.13.3"/>
    </reaction>
</comment>
<dbReference type="PROSITE" id="PS50109">
    <property type="entry name" value="HIS_KIN"/>
    <property type="match status" value="1"/>
</dbReference>
<dbReference type="InterPro" id="IPR005467">
    <property type="entry name" value="His_kinase_dom"/>
</dbReference>
<evidence type="ECO:0000256" key="4">
    <source>
        <dbReference type="PROSITE-ProRule" id="PRU00169"/>
    </source>
</evidence>
<dbReference type="EMBL" id="JAEQND010000001">
    <property type="protein sequence ID" value="MBL0423751.1"/>
    <property type="molecule type" value="Genomic_DNA"/>
</dbReference>
<dbReference type="InterPro" id="IPR004358">
    <property type="entry name" value="Sig_transdc_His_kin-like_C"/>
</dbReference>
<dbReference type="SMART" id="SM00448">
    <property type="entry name" value="REC"/>
    <property type="match status" value="1"/>
</dbReference>
<evidence type="ECO:0000256" key="1">
    <source>
        <dbReference type="ARBA" id="ARBA00000085"/>
    </source>
</evidence>
<gene>
    <name evidence="9" type="ORF">JI746_01430</name>
</gene>
<dbReference type="Pfam" id="PF00072">
    <property type="entry name" value="Response_reg"/>
    <property type="match status" value="1"/>
</dbReference>
<dbReference type="EC" id="2.7.13.3" evidence="2"/>
<proteinExistence type="predicted"/>
<evidence type="ECO:0000313" key="9">
    <source>
        <dbReference type="EMBL" id="MBL0423751.1"/>
    </source>
</evidence>
<feature type="compositionally biased region" description="Low complexity" evidence="5">
    <location>
        <begin position="14"/>
        <end position="27"/>
    </location>
</feature>
<feature type="domain" description="Histidine kinase" evidence="7">
    <location>
        <begin position="347"/>
        <end position="559"/>
    </location>
</feature>
<dbReference type="Gene3D" id="3.30.450.20">
    <property type="entry name" value="PAS domain"/>
    <property type="match status" value="2"/>
</dbReference>
<keyword evidence="6" id="KW-1133">Transmembrane helix</keyword>
<dbReference type="SMART" id="SM00387">
    <property type="entry name" value="HATPase_c"/>
    <property type="match status" value="1"/>
</dbReference>
<comment type="caution">
    <text evidence="9">The sequence shown here is derived from an EMBL/GenBank/DDBJ whole genome shotgun (WGS) entry which is preliminary data.</text>
</comment>
<dbReference type="SUPFAM" id="SSF52172">
    <property type="entry name" value="CheY-like"/>
    <property type="match status" value="1"/>
</dbReference>
<dbReference type="Gene3D" id="3.30.565.10">
    <property type="entry name" value="Histidine kinase-like ATPase, C-terminal domain"/>
    <property type="match status" value="1"/>
</dbReference>
<dbReference type="SUPFAM" id="SSF55874">
    <property type="entry name" value="ATPase domain of HSP90 chaperone/DNA topoisomerase II/histidine kinase"/>
    <property type="match status" value="1"/>
</dbReference>
<feature type="region of interest" description="Disordered" evidence="5">
    <location>
        <begin position="1"/>
        <end position="27"/>
    </location>
</feature>
<name>A0ABS1JII2_9BURK</name>
<organism evidence="9 10">
    <name type="scientific">Ramlibacter alkalitolerans</name>
    <dbReference type="NCBI Taxonomy" id="2039631"/>
    <lineage>
        <taxon>Bacteria</taxon>
        <taxon>Pseudomonadati</taxon>
        <taxon>Pseudomonadota</taxon>
        <taxon>Betaproteobacteria</taxon>
        <taxon>Burkholderiales</taxon>
        <taxon>Comamonadaceae</taxon>
        <taxon>Ramlibacter</taxon>
    </lineage>
</organism>
<dbReference type="RefSeq" id="WP_201686990.1">
    <property type="nucleotide sequence ID" value="NZ_JAEQND010000001.1"/>
</dbReference>
<dbReference type="Proteomes" id="UP000622707">
    <property type="component" value="Unassembled WGS sequence"/>
</dbReference>
<evidence type="ECO:0000256" key="3">
    <source>
        <dbReference type="ARBA" id="ARBA00022553"/>
    </source>
</evidence>
<dbReference type="InterPro" id="IPR036097">
    <property type="entry name" value="HisK_dim/P_sf"/>
</dbReference>
<dbReference type="PANTHER" id="PTHR43065:SF49">
    <property type="entry name" value="HISTIDINE KINASE"/>
    <property type="match status" value="1"/>
</dbReference>
<feature type="domain" description="Response regulatory" evidence="8">
    <location>
        <begin position="581"/>
        <end position="694"/>
    </location>
</feature>
<dbReference type="PANTHER" id="PTHR43065">
    <property type="entry name" value="SENSOR HISTIDINE KINASE"/>
    <property type="match status" value="1"/>
</dbReference>
<evidence type="ECO:0000259" key="8">
    <source>
        <dbReference type="PROSITE" id="PS50110"/>
    </source>
</evidence>
<dbReference type="InterPro" id="IPR001789">
    <property type="entry name" value="Sig_transdc_resp-reg_receiver"/>
</dbReference>
<dbReference type="Gene3D" id="1.10.287.130">
    <property type="match status" value="1"/>
</dbReference>
<dbReference type="SMART" id="SM00388">
    <property type="entry name" value="HisKA"/>
    <property type="match status" value="1"/>
</dbReference>
<dbReference type="PROSITE" id="PS50110">
    <property type="entry name" value="RESPONSE_REGULATORY"/>
    <property type="match status" value="1"/>
</dbReference>
<keyword evidence="3 4" id="KW-0597">Phosphoprotein</keyword>
<feature type="modified residue" description="4-aspartylphosphate" evidence="4">
    <location>
        <position position="631"/>
    </location>
</feature>
<dbReference type="Pfam" id="PF02518">
    <property type="entry name" value="HATPase_c"/>
    <property type="match status" value="1"/>
</dbReference>
<evidence type="ECO:0000256" key="5">
    <source>
        <dbReference type="SAM" id="MobiDB-lite"/>
    </source>
</evidence>
<sequence length="707" mass="75368">MLYSDTLRSPSDLPPRAAGVPPEAAAPRPRAVPWRRAVVWLECATVMALLLPAVLFTAVVLHTRTLAVTDTQRRVERLARTAHEHALKVFETNEMLLARVEDLVRGLSTEEIRRRAVPLQAALDRMTAGLPQVHAVWLADGAGQLLASSRRSGDLFFEVSRRREGAGGGPAGRVVVAVSAEYFRGFYAEISPEGSGIVHTLLQRDGGVLARWPLDLAPGDALPAASPIRKAMSDGEAAGTLHSVSTVDGRSRIAAYRKVGKYPAYVHAGIDEETALADWRSDTLVLAGFVLPLAAILALATFTALRRTRQNIAMAERLQHEYLEREKVEAALHHSQKLEALGHLTGGVAHDFNNLLMVVSMNASILSRQSAGGPPPRALQAIEKAVQAGSKLTRQLVAFTRRQPLVPQPVDFAQRLEADGELLRTLLGSRVQVEARVAPGTPPVLLDPSELELALMNLAINARHAMPEGGKVTLDVRPAAPGAGPELVVLSFTDTGSGIAPEHLARVFEPFFTTKAVGVGTGLGLSQVQGLCVRAGGRVEIHSTPGAGTSVQLFFPAHAAAREGTPAPEAANDAVQDLDADVLLVEDNLEVAAATLALLQSLGCRPVHCDHPRAALALLEEGGAFDAVLSDVVMPGGMDGVEFARLLRERWPALPLLLMTGYAERIPEAERLRLAVLPKPVDAGVLARRLGELLAARPQPLSATGSC</sequence>
<dbReference type="InterPro" id="IPR011006">
    <property type="entry name" value="CheY-like_superfamily"/>
</dbReference>
<dbReference type="CDD" id="cd12915">
    <property type="entry name" value="PDC2_DGC_like"/>
    <property type="match status" value="1"/>
</dbReference>
<feature type="transmembrane region" description="Helical" evidence="6">
    <location>
        <begin position="38"/>
        <end position="61"/>
    </location>
</feature>